<evidence type="ECO:0000313" key="1">
    <source>
        <dbReference type="EMBL" id="QDX94652.1"/>
    </source>
</evidence>
<organism evidence="1 2">
    <name type="scientific">Brevibacillus laterosporus</name>
    <name type="common">Bacillus laterosporus</name>
    <dbReference type="NCBI Taxonomy" id="1465"/>
    <lineage>
        <taxon>Bacteria</taxon>
        <taxon>Bacillati</taxon>
        <taxon>Bacillota</taxon>
        <taxon>Bacilli</taxon>
        <taxon>Bacillales</taxon>
        <taxon>Paenibacillaceae</taxon>
        <taxon>Brevibacillus</taxon>
    </lineage>
</organism>
<name>A0A518VCD6_BRELA</name>
<dbReference type="EMBL" id="CP033464">
    <property type="protein sequence ID" value="QDX94652.1"/>
    <property type="molecule type" value="Genomic_DNA"/>
</dbReference>
<evidence type="ECO:0000313" key="2">
    <source>
        <dbReference type="Proteomes" id="UP000319432"/>
    </source>
</evidence>
<keyword evidence="2" id="KW-1185">Reference proteome</keyword>
<dbReference type="Proteomes" id="UP000319432">
    <property type="component" value="Chromosome"/>
</dbReference>
<reference evidence="1 2" key="1">
    <citation type="submission" date="2018-11" db="EMBL/GenBank/DDBJ databases">
        <title>Phylogenetic determinants of toxin gene distribution in genomes of Brevibacillus laterosporus.</title>
        <authorList>
            <person name="Glare T.R."/>
            <person name="Durrant A."/>
            <person name="Berry C."/>
            <person name="Palma L."/>
            <person name="Ormskirk M."/>
            <person name="Cox M.O."/>
        </authorList>
    </citation>
    <scope>NUCLEOTIDE SEQUENCE [LARGE SCALE GENOMIC DNA]</scope>
    <source>
        <strain evidence="1 2">1821L</strain>
    </source>
</reference>
<protein>
    <submittedName>
        <fullName evidence="1">Uncharacterized protein</fullName>
    </submittedName>
</protein>
<sequence>MTEYYVKKHPELKEVVDKHNLKFDLDSWGMGVIVFYEGEEIGYWFQSLNGISMQYAIGFGLHNDFHENFTLLSEGIDYRINTYLTK</sequence>
<accession>A0A518VCD6</accession>
<proteinExistence type="predicted"/>
<gene>
    <name evidence="1" type="ORF">EEL30_21660</name>
</gene>
<dbReference type="AlphaFoldDB" id="A0A518VCD6"/>